<organism evidence="2 3">
    <name type="scientific">Novosphingobium kalidii</name>
    <dbReference type="NCBI Taxonomy" id="3230299"/>
    <lineage>
        <taxon>Bacteria</taxon>
        <taxon>Pseudomonadati</taxon>
        <taxon>Pseudomonadota</taxon>
        <taxon>Alphaproteobacteria</taxon>
        <taxon>Sphingomonadales</taxon>
        <taxon>Sphingomonadaceae</taxon>
        <taxon>Novosphingobium</taxon>
    </lineage>
</organism>
<dbReference type="InterPro" id="IPR003779">
    <property type="entry name" value="CMD-like"/>
</dbReference>
<dbReference type="PANTHER" id="PTHR34846">
    <property type="entry name" value="4-CARBOXYMUCONOLACTONE DECARBOXYLASE FAMILY PROTEIN (AFU_ORTHOLOGUE AFUA_6G11590)"/>
    <property type="match status" value="1"/>
</dbReference>
<dbReference type="RefSeq" id="WP_353985623.1">
    <property type="nucleotide sequence ID" value="NZ_JBEWLY010000027.1"/>
</dbReference>
<gene>
    <name evidence="2" type="ORF">ABVV53_17005</name>
</gene>
<dbReference type="Proteomes" id="UP001548713">
    <property type="component" value="Unassembled WGS sequence"/>
</dbReference>
<keyword evidence="3" id="KW-1185">Reference proteome</keyword>
<dbReference type="Gene3D" id="1.20.1290.10">
    <property type="entry name" value="AhpD-like"/>
    <property type="match status" value="1"/>
</dbReference>
<sequence length="221" mass="24685">MKESPQTLQDLPVRIPPLPREKWTDAAREVFTFWGEPGAEENGSQTTSQMVLANHPPLAMAFNRFGKHLLIDNTAPSWARELVTLRVAWHLKSQYEWHYHVGYALNLGMTLEQVADVGVGPDAGSWSEVDAALLRCVDELWENSRVTDATWSVLAQHYSTEQLMDLIFALGHYVMLGWAFAAFGVQLEDGVDPIGFDLKTRSGRAPEATYKPGEGEGWANT</sequence>
<name>A0ABV2D5K0_9SPHN</name>
<dbReference type="Pfam" id="PF02627">
    <property type="entry name" value="CMD"/>
    <property type="match status" value="1"/>
</dbReference>
<dbReference type="EMBL" id="JBEWLY010000027">
    <property type="protein sequence ID" value="MET1757143.1"/>
    <property type="molecule type" value="Genomic_DNA"/>
</dbReference>
<reference evidence="2 3" key="1">
    <citation type="submission" date="2024-07" db="EMBL/GenBank/DDBJ databases">
        <title>Novosphingobium kalidii RD2P27.</title>
        <authorList>
            <person name="Sun J.-Q."/>
        </authorList>
    </citation>
    <scope>NUCLEOTIDE SEQUENCE [LARGE SCALE GENOMIC DNA]</scope>
    <source>
        <strain evidence="2 3">RD2P27</strain>
    </source>
</reference>
<evidence type="ECO:0000259" key="1">
    <source>
        <dbReference type="Pfam" id="PF02627"/>
    </source>
</evidence>
<protein>
    <submittedName>
        <fullName evidence="2">Carboxymuconolactone decarboxylase family protein</fullName>
    </submittedName>
</protein>
<dbReference type="SUPFAM" id="SSF69118">
    <property type="entry name" value="AhpD-like"/>
    <property type="match status" value="1"/>
</dbReference>
<proteinExistence type="predicted"/>
<dbReference type="PANTHER" id="PTHR34846:SF5">
    <property type="entry name" value="CARBOXYMUCONOLACTONE DECARBOXYLASE-LIKE DOMAIN-CONTAINING PROTEIN"/>
    <property type="match status" value="1"/>
</dbReference>
<evidence type="ECO:0000313" key="2">
    <source>
        <dbReference type="EMBL" id="MET1757143.1"/>
    </source>
</evidence>
<accession>A0ABV2D5K0</accession>
<dbReference type="InterPro" id="IPR029032">
    <property type="entry name" value="AhpD-like"/>
</dbReference>
<evidence type="ECO:0000313" key="3">
    <source>
        <dbReference type="Proteomes" id="UP001548713"/>
    </source>
</evidence>
<comment type="caution">
    <text evidence="2">The sequence shown here is derived from an EMBL/GenBank/DDBJ whole genome shotgun (WGS) entry which is preliminary data.</text>
</comment>
<feature type="domain" description="Carboxymuconolactone decarboxylase-like" evidence="1">
    <location>
        <begin position="56"/>
        <end position="117"/>
    </location>
</feature>